<feature type="domain" description="Nitrite/sulphite reductase 4Fe-4S" evidence="5">
    <location>
        <begin position="81"/>
        <end position="213"/>
    </location>
</feature>
<accession>A0A1W1W322</accession>
<dbReference type="GO" id="GO:0016002">
    <property type="term" value="F:sulfite reductase activity"/>
    <property type="evidence" value="ECO:0007669"/>
    <property type="project" value="TreeGrafter"/>
</dbReference>
<proteinExistence type="predicted"/>
<dbReference type="Proteomes" id="UP000192569">
    <property type="component" value="Chromosome I"/>
</dbReference>
<keyword evidence="2" id="KW-0479">Metal-binding</keyword>
<sequence>MGDAIFVQKSGLLGVGIVARCGVLTPNQLSGLARLAQELDCKACKLTTRQTLIFLLPEDKLEALRAGVEALGLRIGVFGEIVRNVKACAGSSELCQRSLADVYELAGRLQDRFMNRPVPNDFKISVAGCHRGCTEPFCADYGVVATGEDRYNVYLGGRGASKKPVHAALLAEGINSEGVIALLDYILERYTALAQPKERLCHTISRVGWEAFQPPEELLRKFRQEEERDFLNFLAQVSMGEKINNVG</sequence>
<evidence type="ECO:0000256" key="3">
    <source>
        <dbReference type="ARBA" id="ARBA00023004"/>
    </source>
</evidence>
<keyword evidence="3" id="KW-0408">Iron</keyword>
<evidence type="ECO:0000313" key="7">
    <source>
        <dbReference type="EMBL" id="SMC00018.1"/>
    </source>
</evidence>
<evidence type="ECO:0000256" key="1">
    <source>
        <dbReference type="ARBA" id="ARBA00022485"/>
    </source>
</evidence>
<dbReference type="InterPro" id="IPR005117">
    <property type="entry name" value="NiRdtase/SiRdtase_haem-b_fer"/>
</dbReference>
<organism evidence="7 8">
    <name type="scientific">Thermanaeromonas toyohensis ToBE</name>
    <dbReference type="NCBI Taxonomy" id="698762"/>
    <lineage>
        <taxon>Bacteria</taxon>
        <taxon>Bacillati</taxon>
        <taxon>Bacillota</taxon>
        <taxon>Clostridia</taxon>
        <taxon>Neomoorellales</taxon>
        <taxon>Neomoorellaceae</taxon>
        <taxon>Thermanaeromonas</taxon>
    </lineage>
</organism>
<dbReference type="InterPro" id="IPR045169">
    <property type="entry name" value="NO2/SO3_Rdtase_4Fe4S_prot"/>
</dbReference>
<dbReference type="SUPFAM" id="SSF55124">
    <property type="entry name" value="Nitrite/Sulfite reductase N-terminal domain-like"/>
    <property type="match status" value="1"/>
</dbReference>
<gene>
    <name evidence="7" type="ORF">SAMN00808754_3217</name>
</gene>
<evidence type="ECO:0000259" key="5">
    <source>
        <dbReference type="Pfam" id="PF01077"/>
    </source>
</evidence>
<feature type="domain" description="Nitrite/Sulfite reductase ferredoxin-like" evidence="6">
    <location>
        <begin position="8"/>
        <end position="70"/>
    </location>
</feature>
<dbReference type="InterPro" id="IPR045854">
    <property type="entry name" value="NO2/SO3_Rdtase_4Fe4S_sf"/>
</dbReference>
<dbReference type="GO" id="GO:0050311">
    <property type="term" value="F:sulfite reductase (ferredoxin) activity"/>
    <property type="evidence" value="ECO:0007669"/>
    <property type="project" value="TreeGrafter"/>
</dbReference>
<evidence type="ECO:0000256" key="2">
    <source>
        <dbReference type="ARBA" id="ARBA00022723"/>
    </source>
</evidence>
<dbReference type="InterPro" id="IPR006067">
    <property type="entry name" value="NO2/SO3_Rdtase_4Fe4S_dom"/>
</dbReference>
<keyword evidence="1" id="KW-0004">4Fe-4S</keyword>
<keyword evidence="4" id="KW-0411">Iron-sulfur</keyword>
<dbReference type="Gene3D" id="3.90.480.10">
    <property type="entry name" value="Sulfite Reductase Hemoprotein,Domain 2"/>
    <property type="match status" value="1"/>
</dbReference>
<protein>
    <submittedName>
        <fullName evidence="7">Nitrite/Sulfite reductase ferredoxin-like half domain-containing protein</fullName>
    </submittedName>
</protein>
<dbReference type="OrthoDB" id="9800558at2"/>
<dbReference type="Pfam" id="PF01077">
    <property type="entry name" value="NIR_SIR"/>
    <property type="match status" value="1"/>
</dbReference>
<dbReference type="SUPFAM" id="SSF56014">
    <property type="entry name" value="Nitrite and sulphite reductase 4Fe-4S domain-like"/>
    <property type="match status" value="1"/>
</dbReference>
<dbReference type="GO" id="GO:0000103">
    <property type="term" value="P:sulfate assimilation"/>
    <property type="evidence" value="ECO:0007669"/>
    <property type="project" value="TreeGrafter"/>
</dbReference>
<dbReference type="STRING" id="698762.SAMN00808754_3217"/>
<evidence type="ECO:0000259" key="6">
    <source>
        <dbReference type="Pfam" id="PF03460"/>
    </source>
</evidence>
<keyword evidence="8" id="KW-1185">Reference proteome</keyword>
<dbReference type="EMBL" id="LT838272">
    <property type="protein sequence ID" value="SMC00018.1"/>
    <property type="molecule type" value="Genomic_DNA"/>
</dbReference>
<dbReference type="RefSeq" id="WP_084666858.1">
    <property type="nucleotide sequence ID" value="NZ_LT838272.1"/>
</dbReference>
<evidence type="ECO:0000256" key="4">
    <source>
        <dbReference type="ARBA" id="ARBA00023014"/>
    </source>
</evidence>
<dbReference type="PANTHER" id="PTHR11493">
    <property type="entry name" value="SULFITE REDUCTASE [NADPH] SUBUNIT BETA-RELATED"/>
    <property type="match status" value="1"/>
</dbReference>
<reference evidence="7 8" key="1">
    <citation type="submission" date="2017-04" db="EMBL/GenBank/DDBJ databases">
        <authorList>
            <person name="Afonso C.L."/>
            <person name="Miller P.J."/>
            <person name="Scott M.A."/>
            <person name="Spackman E."/>
            <person name="Goraichik I."/>
            <person name="Dimitrov K.M."/>
            <person name="Suarez D.L."/>
            <person name="Swayne D.E."/>
        </authorList>
    </citation>
    <scope>NUCLEOTIDE SEQUENCE [LARGE SCALE GENOMIC DNA]</scope>
    <source>
        <strain evidence="7 8">ToBE</strain>
    </source>
</reference>
<dbReference type="InterPro" id="IPR036136">
    <property type="entry name" value="Nit/Sulf_reduc_fer-like_dom_sf"/>
</dbReference>
<dbReference type="GO" id="GO:0051539">
    <property type="term" value="F:4 iron, 4 sulfur cluster binding"/>
    <property type="evidence" value="ECO:0007669"/>
    <property type="project" value="UniProtKB-KW"/>
</dbReference>
<name>A0A1W1W322_9FIRM</name>
<dbReference type="PANTHER" id="PTHR11493:SF54">
    <property type="entry name" value="ANAEROBIC SULFITE REDUCTASE SUBUNIT C"/>
    <property type="match status" value="1"/>
</dbReference>
<dbReference type="GO" id="GO:0020037">
    <property type="term" value="F:heme binding"/>
    <property type="evidence" value="ECO:0007669"/>
    <property type="project" value="InterPro"/>
</dbReference>
<dbReference type="AlphaFoldDB" id="A0A1W1W322"/>
<dbReference type="GO" id="GO:0009337">
    <property type="term" value="C:sulfite reductase complex (NADPH)"/>
    <property type="evidence" value="ECO:0007669"/>
    <property type="project" value="TreeGrafter"/>
</dbReference>
<evidence type="ECO:0000313" key="8">
    <source>
        <dbReference type="Proteomes" id="UP000192569"/>
    </source>
</evidence>
<dbReference type="GO" id="GO:0046872">
    <property type="term" value="F:metal ion binding"/>
    <property type="evidence" value="ECO:0007669"/>
    <property type="project" value="UniProtKB-KW"/>
</dbReference>
<dbReference type="Pfam" id="PF03460">
    <property type="entry name" value="NIR_SIR_ferr"/>
    <property type="match status" value="1"/>
</dbReference>
<dbReference type="Gene3D" id="3.30.413.10">
    <property type="entry name" value="Sulfite Reductase Hemoprotein, domain 1"/>
    <property type="match status" value="1"/>
</dbReference>